<comment type="subcellular location">
    <subcellularLocation>
        <location evidence="1">Mitochondrion inner membrane</location>
        <topology evidence="1">Multi-pass membrane protein</topology>
    </subcellularLocation>
</comment>
<protein>
    <recommendedName>
        <fullName evidence="8">NADH dehydrogenase [ubiquinone] 1 alpha subcomplex subunit 11</fullName>
    </recommendedName>
</protein>
<dbReference type="PANTHER" id="PTHR21382">
    <property type="entry name" value="NADH-UBIQUINONE OXIDOREDUCTASE SUBUNIT"/>
    <property type="match status" value="1"/>
</dbReference>
<dbReference type="EMBL" id="HBIO01006143">
    <property type="protein sequence ID" value="CAE0459617.1"/>
    <property type="molecule type" value="Transcribed_RNA"/>
</dbReference>
<dbReference type="PANTHER" id="PTHR21382:SF1">
    <property type="entry name" value="NADH DEHYDROGENASE [UBIQUINONE] 1 ALPHA SUBCOMPLEX SUBUNIT 11"/>
    <property type="match status" value="1"/>
</dbReference>
<dbReference type="GO" id="GO:0045271">
    <property type="term" value="C:respiratory chain complex I"/>
    <property type="evidence" value="ECO:0007669"/>
    <property type="project" value="InterPro"/>
</dbReference>
<keyword evidence="6" id="KW-0472">Membrane</keyword>
<dbReference type="GO" id="GO:0005743">
    <property type="term" value="C:mitochondrial inner membrane"/>
    <property type="evidence" value="ECO:0007669"/>
    <property type="project" value="UniProtKB-SubCell"/>
</dbReference>
<accession>A0A7S3PYP6</accession>
<sequence length="186" mass="19465">MTRLNIFGLPNDRPYAVDGPCLSRTFNAAAVGAGAGTFFAAVQLAWYPDPVVSATRFGKNPTKSDAKAIGRAVARPAFWMSSAAAAFAATECLAESVRETKDPFNAAIGGLAGGAVCGAISGRGGIMVSTALGMGVFMFLLDASGPDTVWDQESLKHKMFGVLPDTHVESKALGDLKDKYPKFKDI</sequence>
<dbReference type="GO" id="GO:0006120">
    <property type="term" value="P:mitochondrial electron transport, NADH to ubiquinone"/>
    <property type="evidence" value="ECO:0007669"/>
    <property type="project" value="InterPro"/>
</dbReference>
<keyword evidence="2" id="KW-0812">Transmembrane</keyword>
<gene>
    <name evidence="7" type="ORF">CDEB00056_LOCUS4458</name>
</gene>
<evidence type="ECO:0000256" key="4">
    <source>
        <dbReference type="ARBA" id="ARBA00022989"/>
    </source>
</evidence>
<reference evidence="7" key="1">
    <citation type="submission" date="2021-01" db="EMBL/GenBank/DDBJ databases">
        <authorList>
            <person name="Corre E."/>
            <person name="Pelletier E."/>
            <person name="Niang G."/>
            <person name="Scheremetjew M."/>
            <person name="Finn R."/>
            <person name="Kale V."/>
            <person name="Holt S."/>
            <person name="Cochrane G."/>
            <person name="Meng A."/>
            <person name="Brown T."/>
            <person name="Cohen L."/>
        </authorList>
    </citation>
    <scope>NUCLEOTIDE SEQUENCE</scope>
    <source>
        <strain evidence="7">MM31A-1</strain>
    </source>
</reference>
<evidence type="ECO:0008006" key="8">
    <source>
        <dbReference type="Google" id="ProtNLM"/>
    </source>
</evidence>
<dbReference type="InterPro" id="IPR039205">
    <property type="entry name" value="NDUFA11"/>
</dbReference>
<keyword evidence="4" id="KW-1133">Transmembrane helix</keyword>
<evidence type="ECO:0000256" key="1">
    <source>
        <dbReference type="ARBA" id="ARBA00004448"/>
    </source>
</evidence>
<evidence type="ECO:0000256" key="3">
    <source>
        <dbReference type="ARBA" id="ARBA00022792"/>
    </source>
</evidence>
<evidence type="ECO:0000313" key="7">
    <source>
        <dbReference type="EMBL" id="CAE0459617.1"/>
    </source>
</evidence>
<evidence type="ECO:0000256" key="2">
    <source>
        <dbReference type="ARBA" id="ARBA00022692"/>
    </source>
</evidence>
<proteinExistence type="predicted"/>
<evidence type="ECO:0000256" key="6">
    <source>
        <dbReference type="ARBA" id="ARBA00023136"/>
    </source>
</evidence>
<name>A0A7S3PYP6_9STRA</name>
<evidence type="ECO:0000256" key="5">
    <source>
        <dbReference type="ARBA" id="ARBA00023128"/>
    </source>
</evidence>
<keyword evidence="3" id="KW-0999">Mitochondrion inner membrane</keyword>
<organism evidence="7">
    <name type="scientific">Chaetoceros debilis</name>
    <dbReference type="NCBI Taxonomy" id="122233"/>
    <lineage>
        <taxon>Eukaryota</taxon>
        <taxon>Sar</taxon>
        <taxon>Stramenopiles</taxon>
        <taxon>Ochrophyta</taxon>
        <taxon>Bacillariophyta</taxon>
        <taxon>Coscinodiscophyceae</taxon>
        <taxon>Chaetocerotophycidae</taxon>
        <taxon>Chaetocerotales</taxon>
        <taxon>Chaetocerotaceae</taxon>
        <taxon>Chaetoceros</taxon>
    </lineage>
</organism>
<dbReference type="AlphaFoldDB" id="A0A7S3PYP6"/>
<keyword evidence="5" id="KW-0496">Mitochondrion</keyword>
<dbReference type="Pfam" id="PF02466">
    <property type="entry name" value="Tim17"/>
    <property type="match status" value="1"/>
</dbReference>